<dbReference type="EMBL" id="FNPG01000043">
    <property type="protein sequence ID" value="SDY81643.1"/>
    <property type="molecule type" value="Genomic_DNA"/>
</dbReference>
<organism evidence="1 2">
    <name type="scientific">Lachnobacterium bovis DSM 14045</name>
    <dbReference type="NCBI Taxonomy" id="1122142"/>
    <lineage>
        <taxon>Bacteria</taxon>
        <taxon>Bacillati</taxon>
        <taxon>Bacillota</taxon>
        <taxon>Clostridia</taxon>
        <taxon>Lachnospirales</taxon>
        <taxon>Lachnospiraceae</taxon>
        <taxon>Lachnobacterium</taxon>
    </lineage>
</organism>
<dbReference type="STRING" id="1122142.SAMN02910414_02438"/>
<proteinExistence type="predicted"/>
<sequence length="105" mass="11400">MASENIKIDYKKVESDINSIKSSANDKIEVSGNNINQSASSILHDAEGDFAGAIRIQLKNDKTLCSSMSEMINELATAVSNVLQTFKQSDASMSKKMNKGKGKKK</sequence>
<keyword evidence="2" id="KW-1185">Reference proteome</keyword>
<reference evidence="1 2" key="1">
    <citation type="submission" date="2016-10" db="EMBL/GenBank/DDBJ databases">
        <authorList>
            <person name="de Groot N.N."/>
        </authorList>
    </citation>
    <scope>NUCLEOTIDE SEQUENCE [LARGE SCALE GENOMIC DNA]</scope>
    <source>
        <strain evidence="1 2">DSM 14045</strain>
    </source>
</reference>
<evidence type="ECO:0000313" key="2">
    <source>
        <dbReference type="Proteomes" id="UP000183918"/>
    </source>
</evidence>
<protein>
    <submittedName>
        <fullName evidence="1">Uncharacterized protein</fullName>
    </submittedName>
</protein>
<dbReference type="Proteomes" id="UP000183918">
    <property type="component" value="Unassembled WGS sequence"/>
</dbReference>
<dbReference type="AlphaFoldDB" id="A0A1H3MYT8"/>
<evidence type="ECO:0000313" key="1">
    <source>
        <dbReference type="EMBL" id="SDY81643.1"/>
    </source>
</evidence>
<name>A0A1H3MYT8_9FIRM</name>
<dbReference type="RefSeq" id="WP_074719228.1">
    <property type="nucleotide sequence ID" value="NZ_FNPG01000043.1"/>
</dbReference>
<accession>A0A1H3MYT8</accession>
<dbReference type="OrthoDB" id="9848944at2"/>
<gene>
    <name evidence="1" type="ORF">SAMN02910414_02438</name>
</gene>